<dbReference type="InterPro" id="IPR039422">
    <property type="entry name" value="MarR/SlyA-like"/>
</dbReference>
<dbReference type="PROSITE" id="PS50995">
    <property type="entry name" value="HTH_MARR_2"/>
    <property type="match status" value="1"/>
</dbReference>
<dbReference type="Pfam" id="PF12802">
    <property type="entry name" value="MarR_2"/>
    <property type="match status" value="1"/>
</dbReference>
<dbReference type="RefSeq" id="WP_229881363.1">
    <property type="nucleotide sequence ID" value="NZ_BNAV01000013.1"/>
</dbReference>
<dbReference type="PANTHER" id="PTHR33164:SF43">
    <property type="entry name" value="HTH-TYPE TRANSCRIPTIONAL REPRESSOR YETL"/>
    <property type="match status" value="1"/>
</dbReference>
<dbReference type="InterPro" id="IPR000835">
    <property type="entry name" value="HTH_MarR-typ"/>
</dbReference>
<dbReference type="InterPro" id="IPR036390">
    <property type="entry name" value="WH_DNA-bd_sf"/>
</dbReference>
<organism evidence="3 4">
    <name type="scientific">Amycolatopsis bartoniae</name>
    <dbReference type="NCBI Taxonomy" id="941986"/>
    <lineage>
        <taxon>Bacteria</taxon>
        <taxon>Bacillati</taxon>
        <taxon>Actinomycetota</taxon>
        <taxon>Actinomycetes</taxon>
        <taxon>Pseudonocardiales</taxon>
        <taxon>Pseudonocardiaceae</taxon>
        <taxon>Amycolatopsis</taxon>
    </lineage>
</organism>
<feature type="domain" description="HTH marR-type" evidence="2">
    <location>
        <begin position="7"/>
        <end position="144"/>
    </location>
</feature>
<dbReference type="SMART" id="SM00347">
    <property type="entry name" value="HTH_MARR"/>
    <property type="match status" value="1"/>
</dbReference>
<protein>
    <submittedName>
        <fullName evidence="3">Transcriptional regulator</fullName>
    </submittedName>
</protein>
<dbReference type="GO" id="GO:0006950">
    <property type="term" value="P:response to stress"/>
    <property type="evidence" value="ECO:0007669"/>
    <property type="project" value="TreeGrafter"/>
</dbReference>
<dbReference type="PRINTS" id="PR00598">
    <property type="entry name" value="HTHMARR"/>
</dbReference>
<reference evidence="3" key="1">
    <citation type="journal article" date="2014" name="Int. J. Syst. Evol. Microbiol.">
        <title>Complete genome sequence of Corynebacterium casei LMG S-19264T (=DSM 44701T), isolated from a smear-ripened cheese.</title>
        <authorList>
            <consortium name="US DOE Joint Genome Institute (JGI-PGF)"/>
            <person name="Walter F."/>
            <person name="Albersmeier A."/>
            <person name="Kalinowski J."/>
            <person name="Ruckert C."/>
        </authorList>
    </citation>
    <scope>NUCLEOTIDE SEQUENCE</scope>
    <source>
        <strain evidence="3">CGMCC 4.7679</strain>
    </source>
</reference>
<name>A0A8H9M813_9PSEU</name>
<dbReference type="EMBL" id="BNAV01000013">
    <property type="protein sequence ID" value="GHF79077.1"/>
    <property type="molecule type" value="Genomic_DNA"/>
</dbReference>
<evidence type="ECO:0000313" key="3">
    <source>
        <dbReference type="EMBL" id="GHF79077.1"/>
    </source>
</evidence>
<dbReference type="InterPro" id="IPR036388">
    <property type="entry name" value="WH-like_DNA-bd_sf"/>
</dbReference>
<dbReference type="AlphaFoldDB" id="A0A8H9M813"/>
<dbReference type="GO" id="GO:0003700">
    <property type="term" value="F:DNA-binding transcription factor activity"/>
    <property type="evidence" value="ECO:0007669"/>
    <property type="project" value="InterPro"/>
</dbReference>
<evidence type="ECO:0000256" key="1">
    <source>
        <dbReference type="SAM" id="MobiDB-lite"/>
    </source>
</evidence>
<comment type="caution">
    <text evidence="3">The sequence shown here is derived from an EMBL/GenBank/DDBJ whole genome shotgun (WGS) entry which is preliminary data.</text>
</comment>
<proteinExistence type="predicted"/>
<dbReference type="SUPFAM" id="SSF46785">
    <property type="entry name" value="Winged helix' DNA-binding domain"/>
    <property type="match status" value="1"/>
</dbReference>
<reference evidence="3" key="2">
    <citation type="submission" date="2020-09" db="EMBL/GenBank/DDBJ databases">
        <authorList>
            <person name="Sun Q."/>
            <person name="Zhou Y."/>
        </authorList>
    </citation>
    <scope>NUCLEOTIDE SEQUENCE</scope>
    <source>
        <strain evidence="3">CGMCC 4.7679</strain>
    </source>
</reference>
<keyword evidence="4" id="KW-1185">Reference proteome</keyword>
<dbReference type="Proteomes" id="UP000658656">
    <property type="component" value="Unassembled WGS sequence"/>
</dbReference>
<dbReference type="Gene3D" id="1.10.10.10">
    <property type="entry name" value="Winged helix-like DNA-binding domain superfamily/Winged helix DNA-binding domain"/>
    <property type="match status" value="1"/>
</dbReference>
<accession>A0A8H9M813</accession>
<dbReference type="PANTHER" id="PTHR33164">
    <property type="entry name" value="TRANSCRIPTIONAL REGULATOR, MARR FAMILY"/>
    <property type="match status" value="1"/>
</dbReference>
<feature type="compositionally biased region" description="Polar residues" evidence="1">
    <location>
        <begin position="147"/>
        <end position="166"/>
    </location>
</feature>
<gene>
    <name evidence="3" type="ORF">GCM10017566_61550</name>
</gene>
<feature type="region of interest" description="Disordered" evidence="1">
    <location>
        <begin position="144"/>
        <end position="166"/>
    </location>
</feature>
<sequence length="166" mass="18302">MSELASEPSGTTLAGRVWERMRELVVDRYDRRKQVVDELGLSFVKAKALRRLAVRPMTLGELAEELLIDRPYATVLVDDLEQRGLVERRVRPEDRRSKLVEPTPAGHAAAATASRILSAPPAALLSLPPEDLLALDGILDRLRQREATNTNSRPGRSGASRTSSTP</sequence>
<evidence type="ECO:0000259" key="2">
    <source>
        <dbReference type="PROSITE" id="PS50995"/>
    </source>
</evidence>
<evidence type="ECO:0000313" key="4">
    <source>
        <dbReference type="Proteomes" id="UP000658656"/>
    </source>
</evidence>